<accession>A0ABU7FSR3</accession>
<dbReference type="SUPFAM" id="SSF160631">
    <property type="entry name" value="SMI1/KNR4-like"/>
    <property type="match status" value="1"/>
</dbReference>
<proteinExistence type="predicted"/>
<evidence type="ECO:0000313" key="2">
    <source>
        <dbReference type="EMBL" id="MED7827127.1"/>
    </source>
</evidence>
<sequence>MARFEDLQLPFWDTSSDYGVQPPLTDRAVVEAERLLNVTLPDSLLDLLRNQNGGQVSDSRNAFPTSLPTSWSADHVPFDSVMGIGHRERTLSMLDSPYLVEEWGLPTAVVLVSGNGHYWIGLDYRTCGRHGEPSVAWFDADDNSELALAPDFHSFIKELTSAREFKSERNEGAPG</sequence>
<evidence type="ECO:0000313" key="3">
    <source>
        <dbReference type="Proteomes" id="UP001333996"/>
    </source>
</evidence>
<dbReference type="Pfam" id="PF09346">
    <property type="entry name" value="SMI1_KNR4"/>
    <property type="match status" value="1"/>
</dbReference>
<organism evidence="2 3">
    <name type="scientific">Streptomyces chiangmaiensis</name>
    <dbReference type="NCBI Taxonomy" id="766497"/>
    <lineage>
        <taxon>Bacteria</taxon>
        <taxon>Bacillati</taxon>
        <taxon>Actinomycetota</taxon>
        <taxon>Actinomycetes</taxon>
        <taxon>Kitasatosporales</taxon>
        <taxon>Streptomycetaceae</taxon>
        <taxon>Streptomyces</taxon>
    </lineage>
</organism>
<dbReference type="Proteomes" id="UP001333996">
    <property type="component" value="Unassembled WGS sequence"/>
</dbReference>
<dbReference type="InterPro" id="IPR018958">
    <property type="entry name" value="Knr4/Smi1-like_dom"/>
</dbReference>
<dbReference type="Gene3D" id="3.40.1580.10">
    <property type="entry name" value="SMI1/KNR4-like"/>
    <property type="match status" value="1"/>
</dbReference>
<name>A0ABU7FSR3_9ACTN</name>
<reference evidence="2" key="1">
    <citation type="submission" date="2024-01" db="EMBL/GenBank/DDBJ databases">
        <title>First draft genome sequence data of TA4-1, the type strain of Gram-positive actinobacterium Streptomyces chiangmaiensis.</title>
        <authorList>
            <person name="Yasawong M."/>
            <person name="Nantapong N."/>
        </authorList>
    </citation>
    <scope>NUCLEOTIDE SEQUENCE</scope>
    <source>
        <strain evidence="2">TA4-1</strain>
    </source>
</reference>
<dbReference type="EMBL" id="JAYWVC010000206">
    <property type="protein sequence ID" value="MED7827127.1"/>
    <property type="molecule type" value="Genomic_DNA"/>
</dbReference>
<dbReference type="InterPro" id="IPR037883">
    <property type="entry name" value="Knr4/Smi1-like_sf"/>
</dbReference>
<keyword evidence="3" id="KW-1185">Reference proteome</keyword>
<gene>
    <name evidence="2" type="ORF">VXC91_35725</name>
</gene>
<dbReference type="SMART" id="SM00860">
    <property type="entry name" value="SMI1_KNR4"/>
    <property type="match status" value="1"/>
</dbReference>
<comment type="caution">
    <text evidence="2">The sequence shown here is derived from an EMBL/GenBank/DDBJ whole genome shotgun (WGS) entry which is preliminary data.</text>
</comment>
<feature type="domain" description="Knr4/Smi1-like" evidence="1">
    <location>
        <begin position="23"/>
        <end position="158"/>
    </location>
</feature>
<dbReference type="RefSeq" id="WP_329511513.1">
    <property type="nucleotide sequence ID" value="NZ_BAAAYZ010000147.1"/>
</dbReference>
<protein>
    <submittedName>
        <fullName evidence="2">SMI1/KNR4 family protein</fullName>
    </submittedName>
</protein>
<evidence type="ECO:0000259" key="1">
    <source>
        <dbReference type="SMART" id="SM00860"/>
    </source>
</evidence>